<dbReference type="Gene3D" id="2.120.10.30">
    <property type="entry name" value="TolB, C-terminal domain"/>
    <property type="match status" value="1"/>
</dbReference>
<reference evidence="1 2" key="1">
    <citation type="submission" date="2020-06" db="EMBL/GenBank/DDBJ databases">
        <authorList>
            <person name="Li R."/>
            <person name="Bekaert M."/>
        </authorList>
    </citation>
    <scope>NUCLEOTIDE SEQUENCE [LARGE SCALE GENOMIC DNA]</scope>
    <source>
        <strain evidence="2">wild</strain>
    </source>
</reference>
<dbReference type="Proteomes" id="UP000507470">
    <property type="component" value="Unassembled WGS sequence"/>
</dbReference>
<sequence length="259" mass="30000">MEFDVDTHNVTVLVDTGGSDVFALDYDYKNRYIYFPRYDIHDIVRYVNFYSDDVKKTNYNLYRFPYPSKNRTLQTVAQTDLYPVGIAVDSANDHIYWVDIYMYKLSRCNLDGTNMTVLSNLSYPWVIRLDVTNRWIYIVDNSLGIMKSRFELSEKQTIVNFTSTSVYCMDIETNENRLYWINNNGFMKSAKYDGSDVKIILSTNFAGNNIAIGVLGSYIYYADNKQLLIVTKTPGSKPTVLFNDTSRIDSIFVFNQSGM</sequence>
<accession>A0A6J8B090</accession>
<dbReference type="OrthoDB" id="6095542at2759"/>
<dbReference type="AlphaFoldDB" id="A0A6J8B090"/>
<dbReference type="SUPFAM" id="SSF63825">
    <property type="entry name" value="YWTD domain"/>
    <property type="match status" value="1"/>
</dbReference>
<dbReference type="InterPro" id="IPR011042">
    <property type="entry name" value="6-blade_b-propeller_TolB-like"/>
</dbReference>
<evidence type="ECO:0008006" key="3">
    <source>
        <dbReference type="Google" id="ProtNLM"/>
    </source>
</evidence>
<evidence type="ECO:0000313" key="1">
    <source>
        <dbReference type="EMBL" id="CAC5377278.1"/>
    </source>
</evidence>
<dbReference type="PANTHER" id="PTHR46513:SF13">
    <property type="entry name" value="EGF-LIKE DOMAIN-CONTAINING PROTEIN"/>
    <property type="match status" value="1"/>
</dbReference>
<dbReference type="SMART" id="SM00135">
    <property type="entry name" value="LY"/>
    <property type="match status" value="3"/>
</dbReference>
<gene>
    <name evidence="1" type="ORF">MCOR_13601</name>
</gene>
<organism evidence="1 2">
    <name type="scientific">Mytilus coruscus</name>
    <name type="common">Sea mussel</name>
    <dbReference type="NCBI Taxonomy" id="42192"/>
    <lineage>
        <taxon>Eukaryota</taxon>
        <taxon>Metazoa</taxon>
        <taxon>Spiralia</taxon>
        <taxon>Lophotrochozoa</taxon>
        <taxon>Mollusca</taxon>
        <taxon>Bivalvia</taxon>
        <taxon>Autobranchia</taxon>
        <taxon>Pteriomorphia</taxon>
        <taxon>Mytilida</taxon>
        <taxon>Mytiloidea</taxon>
        <taxon>Mytilidae</taxon>
        <taxon>Mytilinae</taxon>
        <taxon>Mytilus</taxon>
    </lineage>
</organism>
<proteinExistence type="predicted"/>
<dbReference type="GO" id="GO:0060070">
    <property type="term" value="P:canonical Wnt signaling pathway"/>
    <property type="evidence" value="ECO:0007669"/>
    <property type="project" value="TreeGrafter"/>
</dbReference>
<dbReference type="GO" id="GO:0042813">
    <property type="term" value="F:Wnt receptor activity"/>
    <property type="evidence" value="ECO:0007669"/>
    <property type="project" value="TreeGrafter"/>
</dbReference>
<dbReference type="InterPro" id="IPR000033">
    <property type="entry name" value="LDLR_classB_rpt"/>
</dbReference>
<keyword evidence="2" id="KW-1185">Reference proteome</keyword>
<name>A0A6J8B090_MYTCO</name>
<dbReference type="InterPro" id="IPR050778">
    <property type="entry name" value="Cueball_EGF_LRP_Nidogen"/>
</dbReference>
<dbReference type="GO" id="GO:0017147">
    <property type="term" value="F:Wnt-protein binding"/>
    <property type="evidence" value="ECO:0007669"/>
    <property type="project" value="TreeGrafter"/>
</dbReference>
<protein>
    <recommendedName>
        <fullName evidence="3">LRP4</fullName>
    </recommendedName>
</protein>
<dbReference type="PANTHER" id="PTHR46513">
    <property type="entry name" value="VITELLOGENIN RECEPTOR-LIKE PROTEIN-RELATED-RELATED"/>
    <property type="match status" value="1"/>
</dbReference>
<dbReference type="GO" id="GO:0005886">
    <property type="term" value="C:plasma membrane"/>
    <property type="evidence" value="ECO:0007669"/>
    <property type="project" value="TreeGrafter"/>
</dbReference>
<evidence type="ECO:0000313" key="2">
    <source>
        <dbReference type="Proteomes" id="UP000507470"/>
    </source>
</evidence>
<dbReference type="EMBL" id="CACVKT020002298">
    <property type="protein sequence ID" value="CAC5377278.1"/>
    <property type="molecule type" value="Genomic_DNA"/>
</dbReference>